<feature type="transmembrane region" description="Helical" evidence="1">
    <location>
        <begin position="128"/>
        <end position="149"/>
    </location>
</feature>
<evidence type="ECO:0008006" key="4">
    <source>
        <dbReference type="Google" id="ProtNLM"/>
    </source>
</evidence>
<comment type="caution">
    <text evidence="2">The sequence shown here is derived from an EMBL/GenBank/DDBJ whole genome shotgun (WGS) entry which is preliminary data.</text>
</comment>
<sequence length="203" mass="21180">MIAMTNETLTRADADLRIRRTATVAAWLCAIVTAGSLIMAAVSIGLAADLTRAGMLQGGRDLLAAFFTTSADLGGVTRLGGAAPYQVANAVGSALTFVAYLGATRVCQRVARTGEVFSLDVVRALRRVSFFLILAAFVPGLLHLVGRAISGAVASQLMVEAAFIPAGTVIVDNGALAIGALLFAICRMFEYGCILQKQDDELL</sequence>
<feature type="transmembrane region" description="Helical" evidence="1">
    <location>
        <begin position="87"/>
        <end position="107"/>
    </location>
</feature>
<dbReference type="AlphaFoldDB" id="A0A9D1ZA36"/>
<keyword evidence="1" id="KW-1133">Transmembrane helix</keyword>
<reference evidence="2" key="2">
    <citation type="submission" date="2021-04" db="EMBL/GenBank/DDBJ databases">
        <authorList>
            <person name="Gilroy R."/>
        </authorList>
    </citation>
    <scope>NUCLEOTIDE SEQUENCE</scope>
    <source>
        <strain evidence="2">ChiHjej10B9-743</strain>
    </source>
</reference>
<accession>A0A9D1ZA36</accession>
<name>A0A9D1ZA36_9ACTN</name>
<evidence type="ECO:0000313" key="2">
    <source>
        <dbReference type="EMBL" id="HIY79282.1"/>
    </source>
</evidence>
<keyword evidence="1" id="KW-0472">Membrane</keyword>
<gene>
    <name evidence="2" type="ORF">IAA42_02465</name>
</gene>
<dbReference type="EMBL" id="DXCP01000016">
    <property type="protein sequence ID" value="HIY79282.1"/>
    <property type="molecule type" value="Genomic_DNA"/>
</dbReference>
<proteinExistence type="predicted"/>
<protein>
    <recommendedName>
        <fullName evidence="4">DUF2975 domain-containing protein</fullName>
    </recommendedName>
</protein>
<keyword evidence="1" id="KW-0812">Transmembrane</keyword>
<evidence type="ECO:0000256" key="1">
    <source>
        <dbReference type="SAM" id="Phobius"/>
    </source>
</evidence>
<reference evidence="2" key="1">
    <citation type="journal article" date="2021" name="PeerJ">
        <title>Extensive microbial diversity within the chicken gut microbiome revealed by metagenomics and culture.</title>
        <authorList>
            <person name="Gilroy R."/>
            <person name="Ravi A."/>
            <person name="Getino M."/>
            <person name="Pursley I."/>
            <person name="Horton D.L."/>
            <person name="Alikhan N.F."/>
            <person name="Baker D."/>
            <person name="Gharbi K."/>
            <person name="Hall N."/>
            <person name="Watson M."/>
            <person name="Adriaenssens E.M."/>
            <person name="Foster-Nyarko E."/>
            <person name="Jarju S."/>
            <person name="Secka A."/>
            <person name="Antonio M."/>
            <person name="Oren A."/>
            <person name="Chaudhuri R.R."/>
            <person name="La Ragione R."/>
            <person name="Hildebrand F."/>
            <person name="Pallen M.J."/>
        </authorList>
    </citation>
    <scope>NUCLEOTIDE SEQUENCE</scope>
    <source>
        <strain evidence="2">ChiHjej10B9-743</strain>
    </source>
</reference>
<organism evidence="2 3">
    <name type="scientific">Candidatus Olsenella excrementavium</name>
    <dbReference type="NCBI Taxonomy" id="2838709"/>
    <lineage>
        <taxon>Bacteria</taxon>
        <taxon>Bacillati</taxon>
        <taxon>Actinomycetota</taxon>
        <taxon>Coriobacteriia</taxon>
        <taxon>Coriobacteriales</taxon>
        <taxon>Atopobiaceae</taxon>
        <taxon>Olsenella</taxon>
    </lineage>
</organism>
<feature type="transmembrane region" description="Helical" evidence="1">
    <location>
        <begin position="24"/>
        <end position="50"/>
    </location>
</feature>
<evidence type="ECO:0000313" key="3">
    <source>
        <dbReference type="Proteomes" id="UP000824133"/>
    </source>
</evidence>
<dbReference type="Proteomes" id="UP000824133">
    <property type="component" value="Unassembled WGS sequence"/>
</dbReference>
<feature type="transmembrane region" description="Helical" evidence="1">
    <location>
        <begin position="161"/>
        <end position="186"/>
    </location>
</feature>